<feature type="compositionally biased region" description="Basic residues" evidence="1">
    <location>
        <begin position="10"/>
        <end position="19"/>
    </location>
</feature>
<dbReference type="Proteomes" id="UP001501005">
    <property type="component" value="Unassembled WGS sequence"/>
</dbReference>
<feature type="region of interest" description="Disordered" evidence="1">
    <location>
        <begin position="1"/>
        <end position="52"/>
    </location>
</feature>
<sequence length="310" mass="32563">MSRSVIRPRTAARSKAPHRQRQDQPQNRQQEQPENRQQARKDGARPGAAAGRTTLPHCFHAEWIKIRTMRSTLHLVLGTLVFCTGLALLSGTSAGSEYATLPAADRAAFDPLATGLRGYLLAQVALGLLGGLTITSEYGARTIVGTLTAVPHRVRVLAAKAVALVLVALPTGLLVSLTGFVAGQAMLAREGAPYLALSDPQALRGIVGCGLYLTLAALFGLALGTMIRSTTATVTTLFGVLLIVQAFAPALPGGVGDWMVKYWPPLAGGQIITGYRDPALLGPWAGLAVMAGCVAVLLTAAFVVFHKRDA</sequence>
<feature type="transmembrane region" description="Helical" evidence="2">
    <location>
        <begin position="116"/>
        <end position="140"/>
    </location>
</feature>
<feature type="transmembrane region" description="Helical" evidence="2">
    <location>
        <begin position="202"/>
        <end position="224"/>
    </location>
</feature>
<accession>A0ABP3YXI7</accession>
<name>A0ABP3YXI7_9ACTN</name>
<feature type="compositionally biased region" description="Basic and acidic residues" evidence="1">
    <location>
        <begin position="31"/>
        <end position="44"/>
    </location>
</feature>
<feature type="transmembrane region" description="Helical" evidence="2">
    <location>
        <begin position="231"/>
        <end position="251"/>
    </location>
</feature>
<proteinExistence type="predicted"/>
<evidence type="ECO:0000313" key="3">
    <source>
        <dbReference type="EMBL" id="GAA0909929.1"/>
    </source>
</evidence>
<keyword evidence="2" id="KW-0812">Transmembrane</keyword>
<comment type="caution">
    <text evidence="3">The sequence shown here is derived from an EMBL/GenBank/DDBJ whole genome shotgun (WGS) entry which is preliminary data.</text>
</comment>
<evidence type="ECO:0000256" key="2">
    <source>
        <dbReference type="SAM" id="Phobius"/>
    </source>
</evidence>
<evidence type="ECO:0000256" key="1">
    <source>
        <dbReference type="SAM" id="MobiDB-lite"/>
    </source>
</evidence>
<dbReference type="EMBL" id="BAAAHG010000011">
    <property type="protein sequence ID" value="GAA0909929.1"/>
    <property type="molecule type" value="Genomic_DNA"/>
</dbReference>
<reference evidence="4" key="1">
    <citation type="journal article" date="2019" name="Int. J. Syst. Evol. Microbiol.">
        <title>The Global Catalogue of Microorganisms (GCM) 10K type strain sequencing project: providing services to taxonomists for standard genome sequencing and annotation.</title>
        <authorList>
            <consortium name="The Broad Institute Genomics Platform"/>
            <consortium name="The Broad Institute Genome Sequencing Center for Infectious Disease"/>
            <person name="Wu L."/>
            <person name="Ma J."/>
        </authorList>
    </citation>
    <scope>NUCLEOTIDE SEQUENCE [LARGE SCALE GENOMIC DNA]</scope>
    <source>
        <strain evidence="4">JCM 10673</strain>
    </source>
</reference>
<feature type="transmembrane region" description="Helical" evidence="2">
    <location>
        <begin position="75"/>
        <end position="96"/>
    </location>
</feature>
<keyword evidence="2" id="KW-1133">Transmembrane helix</keyword>
<keyword evidence="4" id="KW-1185">Reference proteome</keyword>
<feature type="transmembrane region" description="Helical" evidence="2">
    <location>
        <begin position="284"/>
        <end position="305"/>
    </location>
</feature>
<feature type="transmembrane region" description="Helical" evidence="2">
    <location>
        <begin position="161"/>
        <end position="182"/>
    </location>
</feature>
<organism evidence="3 4">
    <name type="scientific">Streptomyces thermoalcalitolerans</name>
    <dbReference type="NCBI Taxonomy" id="65605"/>
    <lineage>
        <taxon>Bacteria</taxon>
        <taxon>Bacillati</taxon>
        <taxon>Actinomycetota</taxon>
        <taxon>Actinomycetes</taxon>
        <taxon>Kitasatosporales</taxon>
        <taxon>Streptomycetaceae</taxon>
        <taxon>Streptomyces</taxon>
    </lineage>
</organism>
<gene>
    <name evidence="3" type="ORF">GCM10009549_18940</name>
</gene>
<dbReference type="RefSeq" id="WP_344048928.1">
    <property type="nucleotide sequence ID" value="NZ_BAAAHG010000011.1"/>
</dbReference>
<keyword evidence="2" id="KW-0472">Membrane</keyword>
<protein>
    <submittedName>
        <fullName evidence="3">ABC transporter permease subunit</fullName>
    </submittedName>
</protein>
<evidence type="ECO:0000313" key="4">
    <source>
        <dbReference type="Proteomes" id="UP001501005"/>
    </source>
</evidence>